<keyword evidence="2" id="KW-1185">Reference proteome</keyword>
<evidence type="ECO:0000313" key="1">
    <source>
        <dbReference type="EMBL" id="SHI54111.1"/>
    </source>
</evidence>
<protein>
    <recommendedName>
        <fullName evidence="3">DUF2785 domain-containing protein</fullName>
    </recommendedName>
</protein>
<accession>A0A1M6BZS0</accession>
<dbReference type="InterPro" id="IPR021247">
    <property type="entry name" value="DUF2785"/>
</dbReference>
<dbReference type="EMBL" id="FQZO01000001">
    <property type="protein sequence ID" value="SHI54111.1"/>
    <property type="molecule type" value="Genomic_DNA"/>
</dbReference>
<dbReference type="AlphaFoldDB" id="A0A1M6BZS0"/>
<evidence type="ECO:0008006" key="3">
    <source>
        <dbReference type="Google" id="ProtNLM"/>
    </source>
</evidence>
<organism evidence="1 2">
    <name type="scientific">Clostridium amylolyticum</name>
    <dbReference type="NCBI Taxonomy" id="1121298"/>
    <lineage>
        <taxon>Bacteria</taxon>
        <taxon>Bacillati</taxon>
        <taxon>Bacillota</taxon>
        <taxon>Clostridia</taxon>
        <taxon>Eubacteriales</taxon>
        <taxon>Clostridiaceae</taxon>
        <taxon>Clostridium</taxon>
    </lineage>
</organism>
<evidence type="ECO:0000313" key="2">
    <source>
        <dbReference type="Proteomes" id="UP000184080"/>
    </source>
</evidence>
<name>A0A1M6BZS0_9CLOT</name>
<dbReference type="STRING" id="1121298.SAMN05444401_0948"/>
<reference evidence="1 2" key="1">
    <citation type="submission" date="2016-11" db="EMBL/GenBank/DDBJ databases">
        <authorList>
            <person name="Jaros S."/>
            <person name="Januszkiewicz K."/>
            <person name="Wedrychowicz H."/>
        </authorList>
    </citation>
    <scope>NUCLEOTIDE SEQUENCE [LARGE SCALE GENOMIC DNA]</scope>
    <source>
        <strain evidence="1 2">DSM 21864</strain>
    </source>
</reference>
<proteinExistence type="predicted"/>
<sequence length="295" mass="35010">MILIKNLEEKGWGKMFNEKEQLKVDLKRIKDNEYNLREDEKVIDYLDLMLKYVGDTDPELRDVLIYNIFVNWIEEKEYFSNEELTNLLNRILSEDFIFYNIGCENDDSVLRRSFSILLVNPILCAHLDRDFLDKDMILKTKDCLIKYFDEEKDLRGYDSKKGWLHALAHAADGMHVLLNCKGITEDICKEVMFAIENRLCEGKEFLSAEEDERLTTIIYYDIIGDKLLTDEYICNWIEGLSKVLEIKDKITRFKARTNVKNIIRSLYFRMLHLENNEQISKAIIELEKKVNLYLD</sequence>
<dbReference type="Pfam" id="PF10978">
    <property type="entry name" value="DUF2785"/>
    <property type="match status" value="1"/>
</dbReference>
<gene>
    <name evidence="1" type="ORF">SAMN05444401_0948</name>
</gene>
<dbReference type="Proteomes" id="UP000184080">
    <property type="component" value="Unassembled WGS sequence"/>
</dbReference>